<name>A0A2N5UGH2_9BASI</name>
<dbReference type="Proteomes" id="UP000235388">
    <property type="component" value="Unassembled WGS sequence"/>
</dbReference>
<dbReference type="STRING" id="200324.A0A2N5UGH2"/>
<protein>
    <submittedName>
        <fullName evidence="2">Uncharacterized protein</fullName>
    </submittedName>
</protein>
<comment type="caution">
    <text evidence="2">The sequence shown here is derived from an EMBL/GenBank/DDBJ whole genome shotgun (WGS) entry which is preliminary data.</text>
</comment>
<feature type="region of interest" description="Disordered" evidence="1">
    <location>
        <begin position="1"/>
        <end position="34"/>
    </location>
</feature>
<evidence type="ECO:0000313" key="3">
    <source>
        <dbReference type="Proteomes" id="UP000235388"/>
    </source>
</evidence>
<dbReference type="OrthoDB" id="10617184at2759"/>
<feature type="region of interest" description="Disordered" evidence="1">
    <location>
        <begin position="56"/>
        <end position="82"/>
    </location>
</feature>
<evidence type="ECO:0000313" key="2">
    <source>
        <dbReference type="EMBL" id="PLW36820.1"/>
    </source>
</evidence>
<dbReference type="EMBL" id="PGCJ01000233">
    <property type="protein sequence ID" value="PLW36820.1"/>
    <property type="molecule type" value="Genomic_DNA"/>
</dbReference>
<proteinExistence type="predicted"/>
<evidence type="ECO:0000256" key="1">
    <source>
        <dbReference type="SAM" id="MobiDB-lite"/>
    </source>
</evidence>
<reference evidence="2 3" key="1">
    <citation type="submission" date="2017-11" db="EMBL/GenBank/DDBJ databases">
        <title>De novo assembly and phasing of dikaryotic genomes from two isolates of Puccinia coronata f. sp. avenae, the causal agent of oat crown rust.</title>
        <authorList>
            <person name="Miller M.E."/>
            <person name="Zhang Y."/>
            <person name="Omidvar V."/>
            <person name="Sperschneider J."/>
            <person name="Schwessinger B."/>
            <person name="Raley C."/>
            <person name="Palmer J.M."/>
            <person name="Garnica D."/>
            <person name="Upadhyaya N."/>
            <person name="Rathjen J."/>
            <person name="Taylor J.M."/>
            <person name="Park R.F."/>
            <person name="Dodds P.N."/>
            <person name="Hirsch C.D."/>
            <person name="Kianian S.F."/>
            <person name="Figueroa M."/>
        </authorList>
    </citation>
    <scope>NUCLEOTIDE SEQUENCE [LARGE SCALE GENOMIC DNA]</scope>
    <source>
        <strain evidence="2">12NC29</strain>
    </source>
</reference>
<keyword evidence="3" id="KW-1185">Reference proteome</keyword>
<organism evidence="2 3">
    <name type="scientific">Puccinia coronata f. sp. avenae</name>
    <dbReference type="NCBI Taxonomy" id="200324"/>
    <lineage>
        <taxon>Eukaryota</taxon>
        <taxon>Fungi</taxon>
        <taxon>Dikarya</taxon>
        <taxon>Basidiomycota</taxon>
        <taxon>Pucciniomycotina</taxon>
        <taxon>Pucciniomycetes</taxon>
        <taxon>Pucciniales</taxon>
        <taxon>Pucciniaceae</taxon>
        <taxon>Puccinia</taxon>
    </lineage>
</organism>
<dbReference type="AlphaFoldDB" id="A0A2N5UGH2"/>
<accession>A0A2N5UGH2</accession>
<sequence>MHQHQTHSQHPTNTSLSSSNPTVQPPPNVSPITNVNELPNIPYCCVPANHPMFTQYFNKNTNPTTPSPDPRPSPQSAHHSHGHLNSALKEFRLQQQGDEDRKKTATTINAAVNQIREHNRLLVASPIIQGYSFDTSGIYLPTSSHSCTSVLSTVNQRIFELANQFIYNVEFFTKRCVHIHSKQVGRAIILNLVDPSLEDQLSSFNTCHKVFSNLSTRFSSVCCSAKMALFMKLLQVNPDSFTTVSAFATEIRDTIAKLKALNLTLNDNSIMGLILQMNLQNGPVWSSARC</sequence>
<feature type="compositionally biased region" description="Low complexity" evidence="1">
    <location>
        <begin position="11"/>
        <end position="22"/>
    </location>
</feature>
<gene>
    <name evidence="2" type="ORF">PCANC_13962</name>
</gene>